<evidence type="ECO:0008006" key="4">
    <source>
        <dbReference type="Google" id="ProtNLM"/>
    </source>
</evidence>
<accession>A0ABU2P2Q9</accession>
<evidence type="ECO:0000313" key="2">
    <source>
        <dbReference type="EMBL" id="MDT0386176.1"/>
    </source>
</evidence>
<reference evidence="3" key="1">
    <citation type="submission" date="2023-07" db="EMBL/GenBank/DDBJ databases">
        <title>30 novel species of actinomycetes from the DSMZ collection.</title>
        <authorList>
            <person name="Nouioui I."/>
        </authorList>
    </citation>
    <scope>NUCLEOTIDE SEQUENCE [LARGE SCALE GENOMIC DNA]</scope>
    <source>
        <strain evidence="3">DSM 41921</strain>
    </source>
</reference>
<feature type="compositionally biased region" description="Basic residues" evidence="1">
    <location>
        <begin position="40"/>
        <end position="49"/>
    </location>
</feature>
<comment type="caution">
    <text evidence="2">The sequence shown here is derived from an EMBL/GenBank/DDBJ whole genome shotgun (WGS) entry which is preliminary data.</text>
</comment>
<gene>
    <name evidence="2" type="ORF">RM641_01955</name>
</gene>
<dbReference type="RefSeq" id="WP_311678412.1">
    <property type="nucleotide sequence ID" value="NZ_JAVREU010000001.1"/>
</dbReference>
<organism evidence="2 3">
    <name type="scientific">Streptomyces dubilierae</name>
    <dbReference type="NCBI Taxonomy" id="3075533"/>
    <lineage>
        <taxon>Bacteria</taxon>
        <taxon>Bacillati</taxon>
        <taxon>Actinomycetota</taxon>
        <taxon>Actinomycetes</taxon>
        <taxon>Kitasatosporales</taxon>
        <taxon>Streptomycetaceae</taxon>
        <taxon>Streptomyces</taxon>
    </lineage>
</organism>
<proteinExistence type="predicted"/>
<evidence type="ECO:0000313" key="3">
    <source>
        <dbReference type="Proteomes" id="UP001183586"/>
    </source>
</evidence>
<feature type="compositionally biased region" description="Basic and acidic residues" evidence="1">
    <location>
        <begin position="53"/>
        <end position="66"/>
    </location>
</feature>
<evidence type="ECO:0000256" key="1">
    <source>
        <dbReference type="SAM" id="MobiDB-lite"/>
    </source>
</evidence>
<name>A0ABU2P2Q9_9ACTN</name>
<protein>
    <recommendedName>
        <fullName evidence="4">Secreted protein</fullName>
    </recommendedName>
</protein>
<keyword evidence="3" id="KW-1185">Reference proteome</keyword>
<feature type="region of interest" description="Disordered" evidence="1">
    <location>
        <begin position="40"/>
        <end position="66"/>
    </location>
</feature>
<sequence>MLVLVLVLARGVGKADVVLVASAARQNLVRAKAEIGTRSYPKRTPRRWPRTNSSDRRFEDVSRRLA</sequence>
<dbReference type="Proteomes" id="UP001183586">
    <property type="component" value="Unassembled WGS sequence"/>
</dbReference>
<dbReference type="EMBL" id="JAVREU010000001">
    <property type="protein sequence ID" value="MDT0386176.1"/>
    <property type="molecule type" value="Genomic_DNA"/>
</dbReference>